<feature type="compositionally biased region" description="Low complexity" evidence="1">
    <location>
        <begin position="682"/>
        <end position="707"/>
    </location>
</feature>
<dbReference type="Pfam" id="PF13779">
    <property type="entry name" value="DUF4175"/>
    <property type="match status" value="2"/>
</dbReference>
<keyword evidence="2" id="KW-0812">Transmembrane</keyword>
<dbReference type="Proteomes" id="UP000708298">
    <property type="component" value="Unassembled WGS sequence"/>
</dbReference>
<comment type="caution">
    <text evidence="3">The sequence shown here is derived from an EMBL/GenBank/DDBJ whole genome shotgun (WGS) entry which is preliminary data.</text>
</comment>
<feature type="region of interest" description="Disordered" evidence="1">
    <location>
        <begin position="723"/>
        <end position="758"/>
    </location>
</feature>
<evidence type="ECO:0000313" key="3">
    <source>
        <dbReference type="EMBL" id="MCB8874249.1"/>
    </source>
</evidence>
<reference evidence="3" key="2">
    <citation type="submission" date="2021-01" db="EMBL/GenBank/DDBJ databases">
        <authorList>
            <person name="Mieszkin S."/>
            <person name="Pouder E."/>
            <person name="Alain K."/>
        </authorList>
    </citation>
    <scope>NUCLEOTIDE SEQUENCE</scope>
    <source>
        <strain evidence="3">HW T2.11</strain>
    </source>
</reference>
<evidence type="ECO:0000256" key="1">
    <source>
        <dbReference type="SAM" id="MobiDB-lite"/>
    </source>
</evidence>
<feature type="transmembrane region" description="Helical" evidence="2">
    <location>
        <begin position="65"/>
        <end position="88"/>
    </location>
</feature>
<protein>
    <submittedName>
        <fullName evidence="3">DUF4175 family protein</fullName>
    </submittedName>
</protein>
<accession>A0A963YNY0</accession>
<organism evidence="3 4">
    <name type="scientific">Acidisoma silvae</name>
    <dbReference type="NCBI Taxonomy" id="2802396"/>
    <lineage>
        <taxon>Bacteria</taxon>
        <taxon>Pseudomonadati</taxon>
        <taxon>Pseudomonadota</taxon>
        <taxon>Alphaproteobacteria</taxon>
        <taxon>Acetobacterales</taxon>
        <taxon>Acidocellaceae</taxon>
        <taxon>Acidisoma</taxon>
    </lineage>
</organism>
<dbReference type="AlphaFoldDB" id="A0A963YNY0"/>
<keyword evidence="4" id="KW-1185">Reference proteome</keyword>
<feature type="transmembrane region" description="Helical" evidence="2">
    <location>
        <begin position="160"/>
        <end position="178"/>
    </location>
</feature>
<dbReference type="InterPro" id="IPR012683">
    <property type="entry name" value="CHP02302_TM"/>
</dbReference>
<evidence type="ECO:0000313" key="4">
    <source>
        <dbReference type="Proteomes" id="UP000708298"/>
    </source>
</evidence>
<proteinExistence type="predicted"/>
<dbReference type="EMBL" id="JAESVB010000001">
    <property type="protein sequence ID" value="MCB8874249.1"/>
    <property type="molecule type" value="Genomic_DNA"/>
</dbReference>
<feature type="compositionally biased region" description="Low complexity" evidence="1">
    <location>
        <begin position="659"/>
        <end position="673"/>
    </location>
</feature>
<feature type="transmembrane region" description="Helical" evidence="2">
    <location>
        <begin position="30"/>
        <end position="59"/>
    </location>
</feature>
<name>A0A963YNY0_9PROT</name>
<feature type="region of interest" description="Disordered" evidence="1">
    <location>
        <begin position="633"/>
        <end position="707"/>
    </location>
</feature>
<keyword evidence="2" id="KW-0472">Membrane</keyword>
<feature type="compositionally biased region" description="Polar residues" evidence="1">
    <location>
        <begin position="639"/>
        <end position="650"/>
    </location>
</feature>
<reference evidence="3" key="1">
    <citation type="journal article" date="2021" name="Microorganisms">
        <title>Acidisoma silvae sp. nov. and Acidisomacellulosilytica sp. nov., Two Acidophilic Bacteria Isolated from Decaying Wood, Hydrolyzing Cellulose and Producing Poly-3-hydroxybutyrate.</title>
        <authorList>
            <person name="Mieszkin S."/>
            <person name="Pouder E."/>
            <person name="Uroz S."/>
            <person name="Simon-Colin C."/>
            <person name="Alain K."/>
        </authorList>
    </citation>
    <scope>NUCLEOTIDE SEQUENCE</scope>
    <source>
        <strain evidence="3">HW T2.11</strain>
    </source>
</reference>
<dbReference type="RefSeq" id="WP_227319897.1">
    <property type="nucleotide sequence ID" value="NZ_JAESVB010000001.1"/>
</dbReference>
<evidence type="ECO:0000256" key="2">
    <source>
        <dbReference type="SAM" id="Phobius"/>
    </source>
</evidence>
<feature type="compositionally biased region" description="Gly residues" evidence="1">
    <location>
        <begin position="730"/>
        <end position="746"/>
    </location>
</feature>
<sequence length="821" mass="86455">MADRNGRRDRLNRATHLPRRLTRWARAARAVLVFEAVWPVIWPPLGLLAVYLCAALLGLPQRLGVAANSLLLAVDGLAALVALGIGIARIRWPDNAAAQARLTRASGLKHDPIAALLDSPAQTDADSYLLWRAHRARVLASTRRLRVGLPWPWRTTPGRLAFRGGIIVATVLCLWLSGPMAGPRLTAALTFNPTLLLGAPAAPPSVTAWVTPPPYTGRPPVLLPAHDATLTVPKGSRLTVTVSGVTRAPKLDGLAATFHPLDSDSFQMDGTLDQSGLFVLRGRGDTLARWQIMIQPDAPPIIAFAGLPGPDSSDGYSLRLPWRAVDDYGVVSAHMTAHLTSHPNTPALSVTLAMPDGAATKVGGIQVTDLSANPWAGLPVAMQLDAEDAAGQIGRSPVETVTLPERTFMDAYARRVIAIRKSLVQLPDLHDRNQRVAIVQEILETAAEASAAGKSASATLPLFGTGWQLLRARQAAVPGDIIDALWQVALHFEQGDAADTAQSLAQAEAALQKALQGNGASSAELTKLMQQMQSAILQHLSTLMQMAQRQGGQVQAGSAGKPFDLGQLARQLQAMQQAAKSGDVNAMRQAMAQLQQSLQQLAQARIAQPDPKQMAARAQAEKDLGALQQMMKAQAQLLDRSTSRAQSGSSDPAAEQKDAAAQAALQRAAKAMAGRVGPGMTAAGQSMGQAAQQLGQGQDAPAGQAQSQALQALQTAANALGRQLSSQPGQSGGFQMGSGNAPGQGGDMPLDGFNSGNGMTDPLGRPLANGQGASFGADVHLPEGLQQARLRAILQELRSKAGDRSLSPAALDYIERLLQPF</sequence>
<keyword evidence="2" id="KW-1133">Transmembrane helix</keyword>
<gene>
    <name evidence="3" type="ORF">ASILVAE211_03565</name>
</gene>